<dbReference type="AlphaFoldDB" id="A0A7W9W9P2"/>
<dbReference type="PROSITE" id="PS50880">
    <property type="entry name" value="TOPRIM"/>
    <property type="match status" value="1"/>
</dbReference>
<evidence type="ECO:0000259" key="11">
    <source>
        <dbReference type="PROSITE" id="PS50880"/>
    </source>
</evidence>
<feature type="site" description="Interaction with DNA" evidence="10">
    <location>
        <position position="33"/>
    </location>
</feature>
<dbReference type="CDD" id="cd00186">
    <property type="entry name" value="TOP1Ac"/>
    <property type="match status" value="1"/>
</dbReference>
<protein>
    <recommendedName>
        <fullName evidence="10">DNA topoisomerase 1</fullName>
        <ecNumber evidence="10">5.6.2.1</ecNumber>
    </recommendedName>
    <alternativeName>
        <fullName evidence="10">DNA topoisomerase I</fullName>
    </alternativeName>
</protein>
<feature type="site" description="Interaction with DNA" evidence="10">
    <location>
        <position position="139"/>
    </location>
</feature>
<dbReference type="SMART" id="SM00437">
    <property type="entry name" value="TOP1Ac"/>
    <property type="match status" value="1"/>
</dbReference>
<evidence type="ECO:0000313" key="14">
    <source>
        <dbReference type="Proteomes" id="UP000520814"/>
    </source>
</evidence>
<keyword evidence="14" id="KW-1185">Reference proteome</keyword>
<comment type="caution">
    <text evidence="13">The sequence shown here is derived from an EMBL/GenBank/DDBJ whole genome shotgun (WGS) entry which is preliminary data.</text>
</comment>
<dbReference type="HAMAP" id="MF_00952">
    <property type="entry name" value="Topoisom_1_prok"/>
    <property type="match status" value="1"/>
</dbReference>
<feature type="active site" description="O-(5'-phospho-DNA)-tyrosine intermediate" evidence="10">
    <location>
        <position position="302"/>
    </location>
</feature>
<name>A0A7W9W9P2_ARMRO</name>
<dbReference type="Pfam" id="PF01751">
    <property type="entry name" value="Toprim"/>
    <property type="match status" value="1"/>
</dbReference>
<keyword evidence="6" id="KW-0460">Magnesium</keyword>
<evidence type="ECO:0000256" key="7">
    <source>
        <dbReference type="ARBA" id="ARBA00023029"/>
    </source>
</evidence>
<evidence type="ECO:0000256" key="2">
    <source>
        <dbReference type="ARBA" id="ARBA00009446"/>
    </source>
</evidence>
<dbReference type="PANTHER" id="PTHR42785:SF1">
    <property type="entry name" value="DNA TOPOISOMERASE"/>
    <property type="match status" value="1"/>
</dbReference>
<dbReference type="RefSeq" id="WP_184203598.1">
    <property type="nucleotide sequence ID" value="NZ_JACHGW010000007.1"/>
</dbReference>
<evidence type="ECO:0000256" key="3">
    <source>
        <dbReference type="ARBA" id="ARBA00022723"/>
    </source>
</evidence>
<gene>
    <name evidence="10" type="primary">topA</name>
    <name evidence="13" type="ORF">HNQ39_005341</name>
</gene>
<keyword evidence="3" id="KW-0479">Metal-binding</keyword>
<feature type="domain" description="Topo IA-type catalytic" evidence="12">
    <location>
        <begin position="129"/>
        <end position="565"/>
    </location>
</feature>
<dbReference type="InterPro" id="IPR023405">
    <property type="entry name" value="Topo_IA_core_domain"/>
</dbReference>
<feature type="site" description="Interaction with DNA" evidence="10">
    <location>
        <position position="143"/>
    </location>
</feature>
<comment type="subunit">
    <text evidence="10">Monomer.</text>
</comment>
<dbReference type="InterPro" id="IPR006171">
    <property type="entry name" value="TOPRIM_dom"/>
</dbReference>
<dbReference type="Pfam" id="PF01396">
    <property type="entry name" value="Zn_ribbon_Top1"/>
    <property type="match status" value="4"/>
</dbReference>
<comment type="catalytic activity">
    <reaction evidence="1 10">
        <text>ATP-independent breakage of single-stranded DNA, followed by passage and rejoining.</text>
        <dbReference type="EC" id="5.6.2.1"/>
    </reaction>
</comment>
<dbReference type="InterPro" id="IPR013825">
    <property type="entry name" value="Topo_IA_cen_sub2"/>
</dbReference>
<dbReference type="InterPro" id="IPR003601">
    <property type="entry name" value="Topo_IA_2"/>
</dbReference>
<dbReference type="InterPro" id="IPR028612">
    <property type="entry name" value="Topoisom_1_IA"/>
</dbReference>
<dbReference type="CDD" id="cd03363">
    <property type="entry name" value="TOPRIM_TopoIA_TopoI"/>
    <property type="match status" value="1"/>
</dbReference>
<dbReference type="InterPro" id="IPR003602">
    <property type="entry name" value="Topo_IA_DNA-bd_dom"/>
</dbReference>
<accession>A0A7W9W9P2</accession>
<evidence type="ECO:0000256" key="6">
    <source>
        <dbReference type="ARBA" id="ARBA00022842"/>
    </source>
</evidence>
<dbReference type="Gene3D" id="1.10.290.10">
    <property type="entry name" value="Topoisomerase I, domain 4"/>
    <property type="match status" value="1"/>
</dbReference>
<keyword evidence="9 10" id="KW-0413">Isomerase</keyword>
<dbReference type="InterPro" id="IPR013498">
    <property type="entry name" value="Topo_IA_Znf"/>
</dbReference>
<dbReference type="PROSITE" id="PS52039">
    <property type="entry name" value="TOPO_IA_2"/>
    <property type="match status" value="1"/>
</dbReference>
<keyword evidence="8 10" id="KW-0238">DNA-binding</keyword>
<dbReference type="InterPro" id="IPR034149">
    <property type="entry name" value="TOPRIM_TopoI"/>
</dbReference>
<dbReference type="SUPFAM" id="SSF56712">
    <property type="entry name" value="Prokaryotic type I DNA topoisomerase"/>
    <property type="match status" value="1"/>
</dbReference>
<feature type="site" description="Interaction with DNA" evidence="10">
    <location>
        <position position="497"/>
    </location>
</feature>
<dbReference type="InterPro" id="IPR013824">
    <property type="entry name" value="Topo_IA_cen_sub1"/>
</dbReference>
<feature type="site" description="Interaction with DNA" evidence="10">
    <location>
        <position position="155"/>
    </location>
</feature>
<evidence type="ECO:0000259" key="12">
    <source>
        <dbReference type="PROSITE" id="PS52039"/>
    </source>
</evidence>
<dbReference type="SUPFAM" id="SSF57783">
    <property type="entry name" value="Zinc beta-ribbon"/>
    <property type="match status" value="1"/>
</dbReference>
<dbReference type="Pfam" id="PF01131">
    <property type="entry name" value="Topoisom_bac"/>
    <property type="match status" value="1"/>
</dbReference>
<keyword evidence="5" id="KW-0862">Zinc</keyword>
<dbReference type="SMART" id="SM00436">
    <property type="entry name" value="TOP1Bc"/>
    <property type="match status" value="1"/>
</dbReference>
<dbReference type="EC" id="5.6.2.1" evidence="10"/>
<dbReference type="InterPro" id="IPR013497">
    <property type="entry name" value="Topo_IA_cen"/>
</dbReference>
<dbReference type="Gene3D" id="3.40.50.140">
    <property type="match status" value="1"/>
</dbReference>
<dbReference type="InterPro" id="IPR005733">
    <property type="entry name" value="TopoI_bac-type"/>
</dbReference>
<dbReference type="PANTHER" id="PTHR42785">
    <property type="entry name" value="DNA TOPOISOMERASE, TYPE IA, CORE"/>
    <property type="match status" value="1"/>
</dbReference>
<evidence type="ECO:0000256" key="1">
    <source>
        <dbReference type="ARBA" id="ARBA00000213"/>
    </source>
</evidence>
<dbReference type="Gene3D" id="1.10.460.10">
    <property type="entry name" value="Topoisomerase I, domain 2"/>
    <property type="match status" value="1"/>
</dbReference>
<feature type="site" description="Interaction with DNA" evidence="10">
    <location>
        <position position="304"/>
    </location>
</feature>
<evidence type="ECO:0000313" key="13">
    <source>
        <dbReference type="EMBL" id="MBB6053506.1"/>
    </source>
</evidence>
<feature type="region of interest" description="Interaction with DNA" evidence="10">
    <location>
        <begin position="163"/>
        <end position="168"/>
    </location>
</feature>
<comment type="similarity">
    <text evidence="2 10">Belongs to the type IA topoisomerase family.</text>
</comment>
<dbReference type="GO" id="GO:0006265">
    <property type="term" value="P:DNA topological change"/>
    <property type="evidence" value="ECO:0007669"/>
    <property type="project" value="UniProtKB-UniRule"/>
</dbReference>
<dbReference type="Gene3D" id="2.70.20.10">
    <property type="entry name" value="Topoisomerase I, domain 3"/>
    <property type="match status" value="1"/>
</dbReference>
<dbReference type="InterPro" id="IPR013826">
    <property type="entry name" value="Topo_IA_cen_sub3"/>
</dbReference>
<dbReference type="GO" id="GO:0003917">
    <property type="term" value="F:DNA topoisomerase type I (single strand cut, ATP-independent) activity"/>
    <property type="evidence" value="ECO:0007669"/>
    <property type="project" value="UniProtKB-UniRule"/>
</dbReference>
<dbReference type="Gene3D" id="3.30.65.10">
    <property type="entry name" value="Bacterial Topoisomerase I, domain 1"/>
    <property type="match status" value="3"/>
</dbReference>
<feature type="site" description="Interaction with DNA" evidence="10">
    <location>
        <position position="148"/>
    </location>
</feature>
<comment type="function">
    <text evidence="10">Releases the supercoiling and torsional tension of DNA, which is introduced during the DNA replication and transcription, by transiently cleaving and rejoining one strand of the DNA duplex. Introduces a single-strand break via transesterification at a target site in duplex DNA. The scissile phosphodiester is attacked by the catalytic tyrosine of the enzyme, resulting in the formation of a DNA-(5'-phosphotyrosyl)-enzyme intermediate and the expulsion of a 3'-OH DNA strand. The free DNA strand then undergoes passage around the unbroken strand, thus removing DNA supercoils. Finally, in the religation step, the DNA 3'-OH attacks the covalent intermediate to expel the active-site tyrosine and restore the DNA phosphodiester backbone.</text>
</comment>
<feature type="site" description="Interaction with DNA" evidence="10">
    <location>
        <position position="140"/>
    </location>
</feature>
<organism evidence="13 14">
    <name type="scientific">Armatimonas rosea</name>
    <dbReference type="NCBI Taxonomy" id="685828"/>
    <lineage>
        <taxon>Bacteria</taxon>
        <taxon>Bacillati</taxon>
        <taxon>Armatimonadota</taxon>
        <taxon>Armatimonadia</taxon>
        <taxon>Armatimonadales</taxon>
        <taxon>Armatimonadaceae</taxon>
        <taxon>Armatimonas</taxon>
    </lineage>
</organism>
<dbReference type="NCBIfam" id="TIGR01051">
    <property type="entry name" value="topA_bact"/>
    <property type="match status" value="1"/>
</dbReference>
<dbReference type="GO" id="GO:0005694">
    <property type="term" value="C:chromosome"/>
    <property type="evidence" value="ECO:0007669"/>
    <property type="project" value="InterPro"/>
</dbReference>
<dbReference type="Proteomes" id="UP000520814">
    <property type="component" value="Unassembled WGS sequence"/>
</dbReference>
<evidence type="ECO:0000256" key="8">
    <source>
        <dbReference type="ARBA" id="ARBA00023125"/>
    </source>
</evidence>
<dbReference type="GO" id="GO:0008270">
    <property type="term" value="F:zinc ion binding"/>
    <property type="evidence" value="ECO:0007669"/>
    <property type="project" value="UniProtKB-KW"/>
</dbReference>
<keyword evidence="7 10" id="KW-0799">Topoisomerase</keyword>
<sequence length="767" mass="85090">MARSLIIVESPAKTKTLKGFLGKDYQVEASMGHVRDLPKSKLAVDIENDFALTYEPLTDRKDVLGKLAAAAKGCDTVYLASDPDREGEAISWHIAAALKLPKSRIKRIVFNEITKTAVQAALANPRDINQDKVEAQETRRTLDRLVGYKISPLLWKKVRKDLSAGRVQSVAVRLIADREREILAFVPVEYWSLTANLTPQTGKKQAFDANLVGFEGKKLEIKTEDQTMTVLRAVEKAPWNVVKVKKSERQRRPYAPFITSTLQQEAARKLGFTSKRTMSVAQQLYEGIDLGGDAGTVGLITYMRTDSTRVADEAQAAAKEYIVSTFGKPYAPEKYNFYKSKNAAQDAHEAIRPTYISRDPDSVKTRLNPDQFKLYRLIWLRFIASQMSPAVMDVVQADIEAAKYTFRATGSTVKFDGFLRVYTEGKDNPTQVDDDEKPPLPPLTEGMPLDLLKLLPKQHFTEPPPRFTEATLVKAMEEQGIGRPSTYASIISTIQDRGYVALNEKKFQPTDLGFVVTDLLVQAFPQILDVHFTAGMEERLDAIEEGKETRVNLLKEFYEPFAIALKAADETMGKFAKDIGRACPECGKPLVEKFSRYGKFISCSNYPECKYSEKVAAEGADGEAAAVAEPVVSEIPCPNCGRLLVEKTGRFGKFLACPGYPECKYIHKDKPAAASTGVKCFACGKGEFVEKRSRTGVFYSCNQYPACKTALPGKPLTDRKCPQCEGLLHEKVFKGRLTGIACVNKECGYSESIKAAPKETADTEAEA</sequence>
<dbReference type="EMBL" id="JACHGW010000007">
    <property type="protein sequence ID" value="MBB6053506.1"/>
    <property type="molecule type" value="Genomic_DNA"/>
</dbReference>
<evidence type="ECO:0000256" key="5">
    <source>
        <dbReference type="ARBA" id="ARBA00022833"/>
    </source>
</evidence>
<dbReference type="GO" id="GO:0003677">
    <property type="term" value="F:DNA binding"/>
    <property type="evidence" value="ECO:0007669"/>
    <property type="project" value="UniProtKB-KW"/>
</dbReference>
<reference evidence="13 14" key="1">
    <citation type="submission" date="2020-08" db="EMBL/GenBank/DDBJ databases">
        <title>Genomic Encyclopedia of Type Strains, Phase IV (KMG-IV): sequencing the most valuable type-strain genomes for metagenomic binning, comparative biology and taxonomic classification.</title>
        <authorList>
            <person name="Goeker M."/>
        </authorList>
    </citation>
    <scope>NUCLEOTIDE SEQUENCE [LARGE SCALE GENOMIC DNA]</scope>
    <source>
        <strain evidence="13 14">DSM 23562</strain>
    </source>
</reference>
<proteinExistence type="inferred from homology"/>
<dbReference type="InterPro" id="IPR000380">
    <property type="entry name" value="Topo_IA"/>
</dbReference>
<feature type="domain" description="Toprim" evidence="11">
    <location>
        <begin position="3"/>
        <end position="113"/>
    </location>
</feature>
<dbReference type="PRINTS" id="PR00417">
    <property type="entry name" value="PRTPISMRASEI"/>
</dbReference>
<evidence type="ECO:0000256" key="10">
    <source>
        <dbReference type="HAMAP-Rule" id="MF_00952"/>
    </source>
</evidence>
<evidence type="ECO:0000256" key="9">
    <source>
        <dbReference type="ARBA" id="ARBA00023235"/>
    </source>
</evidence>
<dbReference type="SMART" id="SM00493">
    <property type="entry name" value="TOPRIM"/>
    <property type="match status" value="1"/>
</dbReference>
<keyword evidence="4" id="KW-0863">Zinc-finger</keyword>
<evidence type="ECO:0000256" key="4">
    <source>
        <dbReference type="ARBA" id="ARBA00022771"/>
    </source>
</evidence>